<dbReference type="GO" id="GO:0005524">
    <property type="term" value="F:ATP binding"/>
    <property type="evidence" value="ECO:0007669"/>
    <property type="project" value="UniProtKB-UniRule"/>
</dbReference>
<dbReference type="Pfam" id="PF17207">
    <property type="entry name" value="MCM_OB"/>
    <property type="match status" value="1"/>
</dbReference>
<dbReference type="Pfam" id="PF14551">
    <property type="entry name" value="MCM_N"/>
    <property type="match status" value="1"/>
</dbReference>
<keyword evidence="7 9" id="KW-0238">DNA-binding</keyword>
<dbReference type="Pfam" id="PF23191">
    <property type="entry name" value="WHD_MCM3_C"/>
    <property type="match status" value="1"/>
</dbReference>
<evidence type="ECO:0000256" key="7">
    <source>
        <dbReference type="ARBA" id="ARBA00023125"/>
    </source>
</evidence>
<dbReference type="InterPro" id="IPR033762">
    <property type="entry name" value="MCM_OB"/>
</dbReference>
<dbReference type="SUPFAM" id="SSF50249">
    <property type="entry name" value="Nucleic acid-binding proteins"/>
    <property type="match status" value="1"/>
</dbReference>
<dbReference type="EC" id="3.6.4.12" evidence="10"/>
<dbReference type="Gene3D" id="2.20.28.10">
    <property type="match status" value="1"/>
</dbReference>
<dbReference type="InterPro" id="IPR012340">
    <property type="entry name" value="NA-bd_OB-fold"/>
</dbReference>
<dbReference type="PRINTS" id="PR01659">
    <property type="entry name" value="MCMPROTEIN3"/>
</dbReference>
<comment type="catalytic activity">
    <reaction evidence="10">
        <text>ATP + H2O = ADP + phosphate + H(+)</text>
        <dbReference type="Rhea" id="RHEA:13065"/>
        <dbReference type="ChEBI" id="CHEBI:15377"/>
        <dbReference type="ChEBI" id="CHEBI:15378"/>
        <dbReference type="ChEBI" id="CHEBI:30616"/>
        <dbReference type="ChEBI" id="CHEBI:43474"/>
        <dbReference type="ChEBI" id="CHEBI:456216"/>
        <dbReference type="EC" id="3.6.4.12"/>
    </reaction>
</comment>
<dbReference type="GO" id="GO:0003697">
    <property type="term" value="F:single-stranded DNA binding"/>
    <property type="evidence" value="ECO:0007669"/>
    <property type="project" value="TreeGrafter"/>
</dbReference>
<dbReference type="GO" id="GO:0016887">
    <property type="term" value="F:ATP hydrolysis activity"/>
    <property type="evidence" value="ECO:0007669"/>
    <property type="project" value="RHEA"/>
</dbReference>
<evidence type="ECO:0000256" key="10">
    <source>
        <dbReference type="RuleBase" id="RU368061"/>
    </source>
</evidence>
<feature type="compositionally biased region" description="Polar residues" evidence="11">
    <location>
        <begin position="742"/>
        <end position="757"/>
    </location>
</feature>
<sequence>MDFTVDQSLLESEREFLEFLDETDEYKDRINALITRDSVRLIININDLRRENPIRCKSLLTHSFAELNACQKALKKCVQNVDPEYAKKKHDFFVGFEGSFGSKHVTPRTLNASLLGHMVCLEGIVTKASLIKPKVVCSVHYCPTTKKSIERRYADLTSLEAYPSSGVYPTKDDEGNLLETEYGLSIYQDHQSLTVQEMPETAPAGQLPRSVDVLLDNDLVDAVQPGDRVQVIGQYRCLPGKRNGYTSASFRTVLIANNIQSLSKESGPSFSDKDISMMRLISKRNDVVSLLTRSIAPSIYGHDQIKRAILMLLLGGVERSLSNGSRIRGDINVLLMGDPSVAKSQFLRFVLHVAHRAIATTGRGSSGVGLTAAVTTDMETGERNLEAGAMILADRGIVCIDEFDKMSDIDRTAIHEVMEQGRVTIAKAGIQAKLNARCSVLAAANPVYGRYDQYKTPMENIGLQDSLLSRFDLLFIVLDKADPESDRAVAEHVLRIHRFRGPGEQEGEALPLHNVARLLTTGADPLSGTGQEEVEDEDLGPDGTRRRDEDQVYVQQSDLMKPSSRVRSNDQLTVKFLQKYLHVARQLKPQLTKEAASILAEKYCDLRAQEAAEGVGRIGGGDRSRMRRTQPITARTLETLIRLATAHAKARMSKTVTKKDAESAVELVSFVLFKEVLEKRRKRDRAAAGDDESGSDTEAAGGAQDRPAQRPAKRKAVVDTSSSVVPDSDDPYAFHDDAAAPGTSTSAPNATGSGTLSTDRLRQLSTVVSRVFQERRVEQLAVQELTSIVLGQSSGFTTAEIRAGLEAMHADNRIMLTSDDVWLI</sequence>
<keyword evidence="5 10" id="KW-0347">Helicase</keyword>
<dbReference type="InterPro" id="IPR001208">
    <property type="entry name" value="MCM_dom"/>
</dbReference>
<dbReference type="InterPro" id="IPR031327">
    <property type="entry name" value="MCM"/>
</dbReference>
<comment type="function">
    <text evidence="10">Acts as component of the MCM2-7 complex (MCM complex) which is the replicative helicase essential for 'once per cell cycle' DNA replication initiation and elongation in eukaryotic cells. The active ATPase sites in the MCM2-7 ring are formed through the interaction surfaces of two neighboring subunits such that a critical structure of a conserved arginine finger motif is provided in trans relative to the ATP-binding site of the Walker A box of the adjacent subunit. The six ATPase active sites, however, are likely to contribute differentially to the complex helicase activity.</text>
</comment>
<evidence type="ECO:0000256" key="1">
    <source>
        <dbReference type="ARBA" id="ARBA00004123"/>
    </source>
</evidence>
<evidence type="ECO:0000256" key="6">
    <source>
        <dbReference type="ARBA" id="ARBA00022840"/>
    </source>
</evidence>
<dbReference type="GO" id="GO:1902975">
    <property type="term" value="P:mitotic DNA replication initiation"/>
    <property type="evidence" value="ECO:0007669"/>
    <property type="project" value="TreeGrafter"/>
</dbReference>
<comment type="similarity">
    <text evidence="9">Belongs to the MCM family.</text>
</comment>
<dbReference type="InterPro" id="IPR018525">
    <property type="entry name" value="MCM_CS"/>
</dbReference>
<dbReference type="GO" id="GO:0006271">
    <property type="term" value="P:DNA strand elongation involved in DNA replication"/>
    <property type="evidence" value="ECO:0007669"/>
    <property type="project" value="TreeGrafter"/>
</dbReference>
<evidence type="ECO:0000313" key="14">
    <source>
        <dbReference type="Proteomes" id="UP000316759"/>
    </source>
</evidence>
<dbReference type="PRINTS" id="PR01657">
    <property type="entry name" value="MCMFAMILY"/>
</dbReference>
<feature type="region of interest" description="Disordered" evidence="11">
    <location>
        <begin position="522"/>
        <end position="566"/>
    </location>
</feature>
<dbReference type="Pfam" id="PF00493">
    <property type="entry name" value="MCM"/>
    <property type="match status" value="1"/>
</dbReference>
<feature type="region of interest" description="Disordered" evidence="11">
    <location>
        <begin position="682"/>
        <end position="757"/>
    </location>
</feature>
<dbReference type="PROSITE" id="PS00847">
    <property type="entry name" value="MCM_1"/>
    <property type="match status" value="1"/>
</dbReference>
<comment type="subunit">
    <text evidence="10">Component of the MCM2-7 complex.</text>
</comment>
<dbReference type="Gene3D" id="2.40.50.140">
    <property type="entry name" value="Nucleic acid-binding proteins"/>
    <property type="match status" value="1"/>
</dbReference>
<accession>A0A504Z2X6</accession>
<keyword evidence="6 9" id="KW-0067">ATP-binding</keyword>
<reference evidence="13 14" key="1">
    <citation type="submission" date="2019-04" db="EMBL/GenBank/DDBJ databases">
        <title>Annotation for the trematode Fasciola gigantica.</title>
        <authorList>
            <person name="Choi Y.-J."/>
        </authorList>
    </citation>
    <scope>NUCLEOTIDE SEQUENCE [LARGE SCALE GENOMIC DNA]</scope>
    <source>
        <strain evidence="13">Uganda_cow_1</strain>
    </source>
</reference>
<gene>
    <name evidence="13" type="ORF">FGIG_01457</name>
</gene>
<dbReference type="Proteomes" id="UP000316759">
    <property type="component" value="Unassembled WGS sequence"/>
</dbReference>
<dbReference type="InterPro" id="IPR056575">
    <property type="entry name" value="WH_MCM3_C"/>
</dbReference>
<dbReference type="GO" id="GO:0000727">
    <property type="term" value="P:double-strand break repair via break-induced replication"/>
    <property type="evidence" value="ECO:0007669"/>
    <property type="project" value="TreeGrafter"/>
</dbReference>
<protein>
    <recommendedName>
        <fullName evidence="10">DNA replication licensing factor MCM3</fullName>
        <ecNumber evidence="10">3.6.4.12</ecNumber>
    </recommendedName>
</protein>
<dbReference type="InterPro" id="IPR041562">
    <property type="entry name" value="MCM_lid"/>
</dbReference>
<dbReference type="Gene3D" id="3.30.1640.10">
    <property type="entry name" value="mini-chromosome maintenance (MCM) complex, chain A, domain 1"/>
    <property type="match status" value="1"/>
</dbReference>
<evidence type="ECO:0000259" key="12">
    <source>
        <dbReference type="PROSITE" id="PS50051"/>
    </source>
</evidence>
<evidence type="ECO:0000256" key="3">
    <source>
        <dbReference type="ARBA" id="ARBA00022741"/>
    </source>
</evidence>
<keyword evidence="4 10" id="KW-0378">Hydrolase</keyword>
<evidence type="ECO:0000256" key="11">
    <source>
        <dbReference type="SAM" id="MobiDB-lite"/>
    </source>
</evidence>
<comment type="caution">
    <text evidence="13">The sequence shown here is derived from an EMBL/GenBank/DDBJ whole genome shotgun (WGS) entry which is preliminary data.</text>
</comment>
<dbReference type="PROSITE" id="PS50051">
    <property type="entry name" value="MCM_2"/>
    <property type="match status" value="1"/>
</dbReference>
<evidence type="ECO:0000256" key="4">
    <source>
        <dbReference type="ARBA" id="ARBA00022801"/>
    </source>
</evidence>
<name>A0A504Z2X6_FASGI</name>
<proteinExistence type="inferred from homology"/>
<dbReference type="GO" id="GO:0042555">
    <property type="term" value="C:MCM complex"/>
    <property type="evidence" value="ECO:0007669"/>
    <property type="project" value="UniProtKB-UniRule"/>
</dbReference>
<feature type="domain" description="MCM C-terminal AAA(+) ATPase" evidence="12">
    <location>
        <begin position="287"/>
        <end position="493"/>
    </location>
</feature>
<dbReference type="InterPro" id="IPR008046">
    <property type="entry name" value="Mcm3"/>
</dbReference>
<evidence type="ECO:0000256" key="5">
    <source>
        <dbReference type="ARBA" id="ARBA00022806"/>
    </source>
</evidence>
<dbReference type="GO" id="GO:0017116">
    <property type="term" value="F:single-stranded DNA helicase activity"/>
    <property type="evidence" value="ECO:0007669"/>
    <property type="project" value="TreeGrafter"/>
</dbReference>
<evidence type="ECO:0000256" key="9">
    <source>
        <dbReference type="RuleBase" id="RU004070"/>
    </source>
</evidence>
<keyword evidence="3 9" id="KW-0547">Nucleotide-binding</keyword>
<dbReference type="Pfam" id="PF17855">
    <property type="entry name" value="MCM_lid"/>
    <property type="match status" value="1"/>
</dbReference>
<keyword evidence="8 10" id="KW-0539">Nucleus</keyword>
<keyword evidence="2 10" id="KW-0235">DNA replication</keyword>
<dbReference type="InterPro" id="IPR027417">
    <property type="entry name" value="P-loop_NTPase"/>
</dbReference>
<dbReference type="OrthoDB" id="1882346at2759"/>
<dbReference type="InterPro" id="IPR027925">
    <property type="entry name" value="MCM_N"/>
</dbReference>
<evidence type="ECO:0000256" key="8">
    <source>
        <dbReference type="ARBA" id="ARBA00023242"/>
    </source>
</evidence>
<dbReference type="EMBL" id="SUNJ01004534">
    <property type="protein sequence ID" value="TPP64338.1"/>
    <property type="molecule type" value="Genomic_DNA"/>
</dbReference>
<evidence type="ECO:0000313" key="13">
    <source>
        <dbReference type="EMBL" id="TPP64338.1"/>
    </source>
</evidence>
<dbReference type="GO" id="GO:0005634">
    <property type="term" value="C:nucleus"/>
    <property type="evidence" value="ECO:0007669"/>
    <property type="project" value="UniProtKB-SubCell"/>
</dbReference>
<dbReference type="Gene3D" id="3.40.50.300">
    <property type="entry name" value="P-loop containing nucleotide triphosphate hydrolases"/>
    <property type="match status" value="1"/>
</dbReference>
<evidence type="ECO:0000256" key="2">
    <source>
        <dbReference type="ARBA" id="ARBA00022705"/>
    </source>
</evidence>
<dbReference type="PANTHER" id="PTHR11630">
    <property type="entry name" value="DNA REPLICATION LICENSING FACTOR MCM FAMILY MEMBER"/>
    <property type="match status" value="1"/>
</dbReference>
<dbReference type="AlphaFoldDB" id="A0A504Z2X6"/>
<comment type="subcellular location">
    <subcellularLocation>
        <location evidence="1 10">Nucleus</location>
    </subcellularLocation>
</comment>
<organism evidence="13 14">
    <name type="scientific">Fasciola gigantica</name>
    <name type="common">Giant liver fluke</name>
    <dbReference type="NCBI Taxonomy" id="46835"/>
    <lineage>
        <taxon>Eukaryota</taxon>
        <taxon>Metazoa</taxon>
        <taxon>Spiralia</taxon>
        <taxon>Lophotrochozoa</taxon>
        <taxon>Platyhelminthes</taxon>
        <taxon>Trematoda</taxon>
        <taxon>Digenea</taxon>
        <taxon>Plagiorchiida</taxon>
        <taxon>Echinostomata</taxon>
        <taxon>Echinostomatoidea</taxon>
        <taxon>Fasciolidae</taxon>
        <taxon>Fasciola</taxon>
    </lineage>
</organism>
<dbReference type="PANTHER" id="PTHR11630:SF46">
    <property type="entry name" value="DNA REPLICATION LICENSING FACTOR MCM3-RELATED"/>
    <property type="match status" value="1"/>
</dbReference>
<dbReference type="STRING" id="46835.A0A504Z2X6"/>
<dbReference type="SMART" id="SM00350">
    <property type="entry name" value="MCM"/>
    <property type="match status" value="1"/>
</dbReference>
<dbReference type="SUPFAM" id="SSF52540">
    <property type="entry name" value="P-loop containing nucleoside triphosphate hydrolases"/>
    <property type="match status" value="1"/>
</dbReference>
<keyword evidence="14" id="KW-1185">Reference proteome</keyword>